<dbReference type="OrthoDB" id="6249205at2759"/>
<evidence type="ECO:0000313" key="2">
    <source>
        <dbReference type="Proteomes" id="UP000479190"/>
    </source>
</evidence>
<keyword evidence="2" id="KW-1185">Reference proteome</keyword>
<dbReference type="AlphaFoldDB" id="A0A6H5IPR2"/>
<dbReference type="EMBL" id="CADCXV010000928">
    <property type="protein sequence ID" value="CAB0038803.1"/>
    <property type="molecule type" value="Genomic_DNA"/>
</dbReference>
<dbReference type="Proteomes" id="UP000479190">
    <property type="component" value="Unassembled WGS sequence"/>
</dbReference>
<proteinExistence type="predicted"/>
<accession>A0A6H5IPR2</accession>
<organism evidence="1 2">
    <name type="scientific">Trichogramma brassicae</name>
    <dbReference type="NCBI Taxonomy" id="86971"/>
    <lineage>
        <taxon>Eukaryota</taxon>
        <taxon>Metazoa</taxon>
        <taxon>Ecdysozoa</taxon>
        <taxon>Arthropoda</taxon>
        <taxon>Hexapoda</taxon>
        <taxon>Insecta</taxon>
        <taxon>Pterygota</taxon>
        <taxon>Neoptera</taxon>
        <taxon>Endopterygota</taxon>
        <taxon>Hymenoptera</taxon>
        <taxon>Apocrita</taxon>
        <taxon>Proctotrupomorpha</taxon>
        <taxon>Chalcidoidea</taxon>
        <taxon>Trichogrammatidae</taxon>
        <taxon>Trichogramma</taxon>
    </lineage>
</organism>
<protein>
    <submittedName>
        <fullName evidence="1">Uncharacterized protein</fullName>
    </submittedName>
</protein>
<gene>
    <name evidence="1" type="ORF">TBRA_LOCUS10570</name>
</gene>
<evidence type="ECO:0000313" key="1">
    <source>
        <dbReference type="EMBL" id="CAB0038803.1"/>
    </source>
</evidence>
<sequence>MYESYYGTPSLSFSLYECTRVNPDDSSIVIDFLRLGKDSGDCTIRARDTFILTHSITHLECTHYSYQHILTHIYIHIKGIINNHTLWTSPAWKKIDLVGKTHAGPRVHAGDDDRDDSSLCYYRLARTSARPSASSCSSLSSSQAHVLSVSSTLLLKHRSRSVRREPPMQAARCWACCCKNGGGGARYGAELLAAVAPETVITRECLSALRGFRTDIPADKYEGCRPAAKDIRLGHYVNNSIHQLDIHRDYYDEVTWCFCSFDHRDQSAAKLRRTAGKSTLVSSNRGVDGDGSLLSSSLSSPCNDRTVSLLISPGGHSKEVGALSSRAQLPATFLAYATAAVAAARESYMSSIRNGVWSFPIGACDAAVRRYIYHTHARVLRPLDPWMVSYLSVKTVT</sequence>
<name>A0A6H5IPR2_9HYME</name>
<reference evidence="1 2" key="1">
    <citation type="submission" date="2020-02" db="EMBL/GenBank/DDBJ databases">
        <authorList>
            <person name="Ferguson B K."/>
        </authorList>
    </citation>
    <scope>NUCLEOTIDE SEQUENCE [LARGE SCALE GENOMIC DNA]</scope>
</reference>